<keyword evidence="5 6" id="KW-0472">Membrane</keyword>
<dbReference type="EMBL" id="CP128400">
    <property type="protein sequence ID" value="WJW69806.1"/>
    <property type="molecule type" value="Genomic_DNA"/>
</dbReference>
<feature type="transmembrane region" description="Helical" evidence="6">
    <location>
        <begin position="103"/>
        <end position="130"/>
    </location>
</feature>
<dbReference type="AlphaFoldDB" id="A0A8T7M7H8"/>
<feature type="transmembrane region" description="Helical" evidence="6">
    <location>
        <begin position="699"/>
        <end position="721"/>
    </location>
</feature>
<feature type="transmembrane region" description="Helical" evidence="6">
    <location>
        <begin position="184"/>
        <end position="216"/>
    </location>
</feature>
<evidence type="ECO:0000313" key="9">
    <source>
        <dbReference type="Proteomes" id="UP000521676"/>
    </source>
</evidence>
<feature type="transmembrane region" description="Helical" evidence="6">
    <location>
        <begin position="25"/>
        <end position="44"/>
    </location>
</feature>
<reference evidence="7 9" key="1">
    <citation type="submission" date="2020-06" db="EMBL/GenBank/DDBJ databases">
        <title>Anoxygenic phototrophic Chloroflexota member uses a Type I reaction center.</title>
        <authorList>
            <person name="Tsuji J.M."/>
            <person name="Shaw N.A."/>
            <person name="Nagashima S."/>
            <person name="Venkiteswaran J."/>
            <person name="Schiff S.L."/>
            <person name="Hanada S."/>
            <person name="Tank M."/>
            <person name="Neufeld J.D."/>
        </authorList>
    </citation>
    <scope>NUCLEOTIDE SEQUENCE [LARGE SCALE GENOMIC DNA]</scope>
    <source>
        <strain evidence="7">L227-S17</strain>
    </source>
</reference>
<evidence type="ECO:0000313" key="8">
    <source>
        <dbReference type="EMBL" id="WJW69806.1"/>
    </source>
</evidence>
<dbReference type="InterPro" id="IPR002797">
    <property type="entry name" value="Polysacc_synth"/>
</dbReference>
<feature type="transmembrane region" description="Helical" evidence="6">
    <location>
        <begin position="409"/>
        <end position="429"/>
    </location>
</feature>
<protein>
    <submittedName>
        <fullName evidence="7 8">Flippase</fullName>
    </submittedName>
</protein>
<proteinExistence type="predicted"/>
<dbReference type="EMBL" id="JACATZ010000003">
    <property type="protein sequence ID" value="NWJ47902.1"/>
    <property type="molecule type" value="Genomic_DNA"/>
</dbReference>
<feature type="transmembrane region" description="Helical" evidence="6">
    <location>
        <begin position="441"/>
        <end position="463"/>
    </location>
</feature>
<evidence type="ECO:0000313" key="7">
    <source>
        <dbReference type="EMBL" id="NWJ47902.1"/>
    </source>
</evidence>
<feature type="transmembrane region" description="Helical" evidence="6">
    <location>
        <begin position="763"/>
        <end position="782"/>
    </location>
</feature>
<feature type="transmembrane region" description="Helical" evidence="6">
    <location>
        <begin position="137"/>
        <end position="157"/>
    </location>
</feature>
<evidence type="ECO:0000313" key="10">
    <source>
        <dbReference type="Proteomes" id="UP001431572"/>
    </source>
</evidence>
<comment type="subcellular location">
    <subcellularLocation>
        <location evidence="1">Cell membrane</location>
        <topology evidence="1">Multi-pass membrane protein</topology>
    </subcellularLocation>
</comment>
<evidence type="ECO:0000256" key="2">
    <source>
        <dbReference type="ARBA" id="ARBA00022475"/>
    </source>
</evidence>
<feature type="transmembrane region" description="Helical" evidence="6">
    <location>
        <begin position="515"/>
        <end position="535"/>
    </location>
</feature>
<feature type="transmembrane region" description="Helical" evidence="6">
    <location>
        <begin position="849"/>
        <end position="870"/>
    </location>
</feature>
<feature type="transmembrane region" description="Helical" evidence="6">
    <location>
        <begin position="484"/>
        <end position="503"/>
    </location>
</feature>
<dbReference type="Proteomes" id="UP000521676">
    <property type="component" value="Unassembled WGS sequence"/>
</dbReference>
<feature type="transmembrane region" description="Helical" evidence="6">
    <location>
        <begin position="228"/>
        <end position="247"/>
    </location>
</feature>
<evidence type="ECO:0000256" key="4">
    <source>
        <dbReference type="ARBA" id="ARBA00022989"/>
    </source>
</evidence>
<evidence type="ECO:0000256" key="3">
    <source>
        <dbReference type="ARBA" id="ARBA00022692"/>
    </source>
</evidence>
<feature type="transmembrane region" description="Helical" evidence="6">
    <location>
        <begin position="822"/>
        <end position="843"/>
    </location>
</feature>
<keyword evidence="3 6" id="KW-0812">Transmembrane</keyword>
<dbReference type="PANTHER" id="PTHR30250">
    <property type="entry name" value="PST FAMILY PREDICTED COLANIC ACID TRANSPORTER"/>
    <property type="match status" value="1"/>
</dbReference>
<accession>A0A8T7M7H8</accession>
<feature type="transmembrane region" description="Helical" evidence="6">
    <location>
        <begin position="615"/>
        <end position="634"/>
    </location>
</feature>
<feature type="transmembrane region" description="Helical" evidence="6">
    <location>
        <begin position="788"/>
        <end position="810"/>
    </location>
</feature>
<feature type="transmembrane region" description="Helical" evidence="6">
    <location>
        <begin position="367"/>
        <end position="389"/>
    </location>
</feature>
<evidence type="ECO:0000256" key="5">
    <source>
        <dbReference type="ARBA" id="ARBA00023136"/>
    </source>
</evidence>
<feature type="transmembrane region" description="Helical" evidence="6">
    <location>
        <begin position="733"/>
        <end position="756"/>
    </location>
</feature>
<dbReference type="PANTHER" id="PTHR30250:SF11">
    <property type="entry name" value="O-ANTIGEN TRANSPORTER-RELATED"/>
    <property type="match status" value="1"/>
</dbReference>
<evidence type="ECO:0000256" key="1">
    <source>
        <dbReference type="ARBA" id="ARBA00004651"/>
    </source>
</evidence>
<name>A0A8T7M7H8_9CHLR</name>
<feature type="transmembrane region" description="Helical" evidence="6">
    <location>
        <begin position="659"/>
        <end position="678"/>
    </location>
</feature>
<dbReference type="Pfam" id="PF01943">
    <property type="entry name" value="Polysacc_synt"/>
    <property type="match status" value="1"/>
</dbReference>
<feature type="transmembrane region" description="Helical" evidence="6">
    <location>
        <begin position="575"/>
        <end position="595"/>
    </location>
</feature>
<dbReference type="RefSeq" id="WP_341471678.1">
    <property type="nucleotide sequence ID" value="NZ_CP128400.1"/>
</dbReference>
<gene>
    <name evidence="7" type="ORF">HXX08_18770</name>
    <name evidence="8" type="ORF">OZ401_003436</name>
</gene>
<feature type="transmembrane region" description="Helical" evidence="6">
    <location>
        <begin position="547"/>
        <end position="569"/>
    </location>
</feature>
<dbReference type="CDD" id="cd13128">
    <property type="entry name" value="MATE_Wzx_like"/>
    <property type="match status" value="1"/>
</dbReference>
<reference evidence="8" key="2">
    <citation type="journal article" date="2024" name="Nature">
        <title>Anoxygenic phototroph of the Chloroflexota uses a type I reaction centre.</title>
        <authorList>
            <person name="Tsuji J.M."/>
            <person name="Shaw N.A."/>
            <person name="Nagashima S."/>
            <person name="Venkiteswaran J.J."/>
            <person name="Schiff S.L."/>
            <person name="Watanabe T."/>
            <person name="Fukui M."/>
            <person name="Hanada S."/>
            <person name="Tank M."/>
            <person name="Neufeld J.D."/>
        </authorList>
    </citation>
    <scope>NUCLEOTIDE SEQUENCE</scope>
    <source>
        <strain evidence="8">L227-S17</strain>
    </source>
</reference>
<keyword evidence="4 6" id="KW-1133">Transmembrane helix</keyword>
<keyword evidence="10" id="KW-1185">Reference proteome</keyword>
<evidence type="ECO:0000256" key="6">
    <source>
        <dbReference type="SAM" id="Phobius"/>
    </source>
</evidence>
<dbReference type="GO" id="GO:0005886">
    <property type="term" value="C:plasma membrane"/>
    <property type="evidence" value="ECO:0007669"/>
    <property type="project" value="UniProtKB-SubCell"/>
</dbReference>
<keyword evidence="2" id="KW-1003">Cell membrane</keyword>
<dbReference type="Proteomes" id="UP001431572">
    <property type="component" value="Chromosome 2"/>
</dbReference>
<organism evidence="7 9">
    <name type="scientific">Candidatus Chlorohelix allophototropha</name>
    <dbReference type="NCBI Taxonomy" id="3003348"/>
    <lineage>
        <taxon>Bacteria</taxon>
        <taxon>Bacillati</taxon>
        <taxon>Chloroflexota</taxon>
        <taxon>Chloroflexia</taxon>
        <taxon>Candidatus Chloroheliales</taxon>
        <taxon>Candidatus Chloroheliaceae</taxon>
        <taxon>Candidatus Chlorohelix</taxon>
    </lineage>
</organism>
<sequence length="884" mass="97246">MQTHTPPGKNNLAPVPTRQRFRQNLLLGLALLIFACLACLPGLVTSQNTLSVSIISTQPINDSLRYDWDAARDLLLDRQPPLWHANSPLLASSPVPALYPFSILYYVNLNIFLFAAFHLWVALIGIGLLAKRLQNKAWRISGILAGFALVLVGLPALRPDHMAALAWLPLAIWLPLSSRRYVKMLGLALALGFIALAVETTFALTLLGGVSLWLILVEAKAGKWKSKAVFGSMLWAIIVLALALGLAGPQLFPRLSYQPINYSTPATLEPQINGATLLGIRQINETDLRYTLQIDSSSTSHNIEMVVPERYDSGWQAQYSLPDEPNKFSEAKLVSTPEGWRKISLESTPGTNVLTVRLRYNPISFTLGLYATFLSVASMAMILLVLGWIRFYREDERDHPLRRIVKNSVTPMFAQLAGKVIDFGFAFISLRLLGPEGNGRYTFAVTTWLFFNTLADFGLETLVTREVARDRSHANTNRYFSTMLVTRLSFSALSLPIAMLWVGGFSLTGEMTGDVALAVALLMVGMMPSAVSGTLSAVFRGHEKFEYLAANQILGSIIKVPLGLGALLIGWGVAGLAATSIAVNLIAMSSLWTIFTREVIKPDIRKGFERALVPAMLKSAFPLMLNGFLISIMFKSDVFLLFPFRGDIEVGLYNSGYKFIDALLIFPSAITLALFPLFSTYSRDSRENLMRAYSEALRLLIIIGLPISAGTLFIANDLIGAAFGDKFLPGGAIALQILIWFLPFSYINGVTQYVLIALDKQRYITIAVLITAGVNIGGNLIFIPFFGYIAASAMTIATEVILLIIYSILMRRMFAPIPFFKTMARPVVATLVMMAVLTLITVVFGFNNFFVTIIVGVAVFLGGLVLFGGVTGEDMRYLRKIVRK</sequence>
<dbReference type="InterPro" id="IPR050833">
    <property type="entry name" value="Poly_Biosynth_Transport"/>
</dbReference>